<dbReference type="HOGENOM" id="CLU_3108482_0_0_1"/>
<evidence type="ECO:0000313" key="1">
    <source>
        <dbReference type="EMBL" id="EFX67916.1"/>
    </source>
</evidence>
<dbReference type="AlphaFoldDB" id="E9HK23"/>
<organism evidence="1 2">
    <name type="scientific">Daphnia pulex</name>
    <name type="common">Water flea</name>
    <dbReference type="NCBI Taxonomy" id="6669"/>
    <lineage>
        <taxon>Eukaryota</taxon>
        <taxon>Metazoa</taxon>
        <taxon>Ecdysozoa</taxon>
        <taxon>Arthropoda</taxon>
        <taxon>Crustacea</taxon>
        <taxon>Branchiopoda</taxon>
        <taxon>Diplostraca</taxon>
        <taxon>Cladocera</taxon>
        <taxon>Anomopoda</taxon>
        <taxon>Daphniidae</taxon>
        <taxon>Daphnia</taxon>
    </lineage>
</organism>
<evidence type="ECO:0000313" key="2">
    <source>
        <dbReference type="Proteomes" id="UP000000305"/>
    </source>
</evidence>
<proteinExistence type="predicted"/>
<name>E9HK23_DAPPU</name>
<reference evidence="1 2" key="1">
    <citation type="journal article" date="2011" name="Science">
        <title>The ecoresponsive genome of Daphnia pulex.</title>
        <authorList>
            <person name="Colbourne J.K."/>
            <person name="Pfrender M.E."/>
            <person name="Gilbert D."/>
            <person name="Thomas W.K."/>
            <person name="Tucker A."/>
            <person name="Oakley T.H."/>
            <person name="Tokishita S."/>
            <person name="Aerts A."/>
            <person name="Arnold G.J."/>
            <person name="Basu M.K."/>
            <person name="Bauer D.J."/>
            <person name="Caceres C.E."/>
            <person name="Carmel L."/>
            <person name="Casola C."/>
            <person name="Choi J.H."/>
            <person name="Detter J.C."/>
            <person name="Dong Q."/>
            <person name="Dusheyko S."/>
            <person name="Eads B.D."/>
            <person name="Frohlich T."/>
            <person name="Geiler-Samerotte K.A."/>
            <person name="Gerlach D."/>
            <person name="Hatcher P."/>
            <person name="Jogdeo S."/>
            <person name="Krijgsveld J."/>
            <person name="Kriventseva E.V."/>
            <person name="Kultz D."/>
            <person name="Laforsch C."/>
            <person name="Lindquist E."/>
            <person name="Lopez J."/>
            <person name="Manak J.R."/>
            <person name="Muller J."/>
            <person name="Pangilinan J."/>
            <person name="Patwardhan R.P."/>
            <person name="Pitluck S."/>
            <person name="Pritham E.J."/>
            <person name="Rechtsteiner A."/>
            <person name="Rho M."/>
            <person name="Rogozin I.B."/>
            <person name="Sakarya O."/>
            <person name="Salamov A."/>
            <person name="Schaack S."/>
            <person name="Shapiro H."/>
            <person name="Shiga Y."/>
            <person name="Skalitzky C."/>
            <person name="Smith Z."/>
            <person name="Souvorov A."/>
            <person name="Sung W."/>
            <person name="Tang Z."/>
            <person name="Tsuchiya D."/>
            <person name="Tu H."/>
            <person name="Vos H."/>
            <person name="Wang M."/>
            <person name="Wolf Y.I."/>
            <person name="Yamagata H."/>
            <person name="Yamada T."/>
            <person name="Ye Y."/>
            <person name="Shaw J.R."/>
            <person name="Andrews J."/>
            <person name="Crease T.J."/>
            <person name="Tang H."/>
            <person name="Lucas S.M."/>
            <person name="Robertson H.M."/>
            <person name="Bork P."/>
            <person name="Koonin E.V."/>
            <person name="Zdobnov E.M."/>
            <person name="Grigoriev I.V."/>
            <person name="Lynch M."/>
            <person name="Boore J.L."/>
        </authorList>
    </citation>
    <scope>NUCLEOTIDE SEQUENCE [LARGE SCALE GENOMIC DNA]</scope>
</reference>
<dbReference type="InParanoid" id="E9HK23"/>
<dbReference type="Proteomes" id="UP000000305">
    <property type="component" value="Unassembled WGS sequence"/>
</dbReference>
<protein>
    <submittedName>
        <fullName evidence="1">Uncharacterized protein</fullName>
    </submittedName>
</protein>
<dbReference type="KEGG" id="dpx:DAPPUDRAFT_301749"/>
<sequence length="51" mass="6122">MALSKLDAKFRSRFQSFPRNTNLFARENIKVVYVKSRRETHTHTQRERGGR</sequence>
<dbReference type="EMBL" id="GL732666">
    <property type="protein sequence ID" value="EFX67916.1"/>
    <property type="molecule type" value="Genomic_DNA"/>
</dbReference>
<keyword evidence="2" id="KW-1185">Reference proteome</keyword>
<gene>
    <name evidence="1" type="ORF">DAPPUDRAFT_301749</name>
</gene>
<accession>E9HK23</accession>